<feature type="compositionally biased region" description="Low complexity" evidence="2">
    <location>
        <begin position="261"/>
        <end position="278"/>
    </location>
</feature>
<keyword evidence="1" id="KW-0175">Coiled coil</keyword>
<dbReference type="EMBL" id="GG657451">
    <property type="protein sequence ID" value="OAT06657.1"/>
    <property type="molecule type" value="Genomic_DNA"/>
</dbReference>
<dbReference type="GeneID" id="8505880"/>
<dbReference type="RefSeq" id="XP_031577333.1">
    <property type="nucleotide sequence ID" value="XM_031720975.1"/>
</dbReference>
<feature type="compositionally biased region" description="Polar residues" evidence="2">
    <location>
        <begin position="143"/>
        <end position="156"/>
    </location>
</feature>
<evidence type="ECO:0000313" key="3">
    <source>
        <dbReference type="EMBL" id="OAT06657.1"/>
    </source>
</evidence>
<feature type="region of interest" description="Disordered" evidence="2">
    <location>
        <begin position="491"/>
        <end position="645"/>
    </location>
</feature>
<feature type="compositionally biased region" description="Basic residues" evidence="2">
    <location>
        <begin position="279"/>
        <end position="294"/>
    </location>
</feature>
<dbReference type="AlphaFoldDB" id="A0A179UHP2"/>
<dbReference type="OrthoDB" id="4186499at2759"/>
<protein>
    <submittedName>
        <fullName evidence="3">Uncharacterized protein</fullName>
    </submittedName>
</protein>
<feature type="region of interest" description="Disordered" evidence="2">
    <location>
        <begin position="1"/>
        <end position="157"/>
    </location>
</feature>
<feature type="region of interest" description="Disordered" evidence="2">
    <location>
        <begin position="683"/>
        <end position="718"/>
    </location>
</feature>
<feature type="region of interest" description="Disordered" evidence="2">
    <location>
        <begin position="241"/>
        <end position="329"/>
    </location>
</feature>
<feature type="coiled-coil region" evidence="1">
    <location>
        <begin position="376"/>
        <end position="403"/>
    </location>
</feature>
<dbReference type="Proteomes" id="UP000002038">
    <property type="component" value="Unassembled WGS sequence"/>
</dbReference>
<proteinExistence type="predicted"/>
<keyword evidence="4" id="KW-1185">Reference proteome</keyword>
<name>A0A179UHP2_BLAGS</name>
<evidence type="ECO:0000256" key="2">
    <source>
        <dbReference type="SAM" id="MobiDB-lite"/>
    </source>
</evidence>
<feature type="compositionally biased region" description="Low complexity" evidence="2">
    <location>
        <begin position="691"/>
        <end position="710"/>
    </location>
</feature>
<feature type="compositionally biased region" description="Basic and acidic residues" evidence="2">
    <location>
        <begin position="79"/>
        <end position="96"/>
    </location>
</feature>
<feature type="compositionally biased region" description="Polar residues" evidence="2">
    <location>
        <begin position="519"/>
        <end position="540"/>
    </location>
</feature>
<reference evidence="4" key="1">
    <citation type="journal article" date="2015" name="PLoS Genet.">
        <title>The dynamic genome and transcriptome of the human fungal pathogen Blastomyces and close relative Emmonsia.</title>
        <authorList>
            <person name="Munoz J.F."/>
            <person name="Gauthier G.M."/>
            <person name="Desjardins C.A."/>
            <person name="Gallo J.E."/>
            <person name="Holder J."/>
            <person name="Sullivan T.D."/>
            <person name="Marty A.J."/>
            <person name="Carmen J.C."/>
            <person name="Chen Z."/>
            <person name="Ding L."/>
            <person name="Gujja S."/>
            <person name="Magrini V."/>
            <person name="Misas E."/>
            <person name="Mitreva M."/>
            <person name="Priest M."/>
            <person name="Saif S."/>
            <person name="Whiston E.A."/>
            <person name="Young S."/>
            <person name="Zeng Q."/>
            <person name="Goldman W.E."/>
            <person name="Mardis E.R."/>
            <person name="Taylor J.W."/>
            <person name="McEwen J.G."/>
            <person name="Clay O.K."/>
            <person name="Klein B.S."/>
            <person name="Cuomo C.A."/>
        </authorList>
    </citation>
    <scope>NUCLEOTIDE SEQUENCE [LARGE SCALE GENOMIC DNA]</scope>
    <source>
        <strain evidence="4">SLH14081</strain>
    </source>
</reference>
<feature type="compositionally biased region" description="Pro residues" evidence="2">
    <location>
        <begin position="53"/>
        <end position="63"/>
    </location>
</feature>
<evidence type="ECO:0000256" key="1">
    <source>
        <dbReference type="SAM" id="Coils"/>
    </source>
</evidence>
<evidence type="ECO:0000313" key="4">
    <source>
        <dbReference type="Proteomes" id="UP000002038"/>
    </source>
</evidence>
<feature type="compositionally biased region" description="Polar residues" evidence="2">
    <location>
        <begin position="620"/>
        <end position="641"/>
    </location>
</feature>
<dbReference type="KEGG" id="bgh:BDBG_02833"/>
<organism evidence="3 4">
    <name type="scientific">Blastomyces gilchristii (strain SLH14081)</name>
    <name type="common">Blastomyces dermatitidis</name>
    <dbReference type="NCBI Taxonomy" id="559298"/>
    <lineage>
        <taxon>Eukaryota</taxon>
        <taxon>Fungi</taxon>
        <taxon>Dikarya</taxon>
        <taxon>Ascomycota</taxon>
        <taxon>Pezizomycotina</taxon>
        <taxon>Eurotiomycetes</taxon>
        <taxon>Eurotiomycetidae</taxon>
        <taxon>Onygenales</taxon>
        <taxon>Ajellomycetaceae</taxon>
        <taxon>Blastomyces</taxon>
    </lineage>
</organism>
<feature type="compositionally biased region" description="Low complexity" evidence="2">
    <location>
        <begin position="10"/>
        <end position="20"/>
    </location>
</feature>
<gene>
    <name evidence="3" type="ORF">BDBG_02833</name>
</gene>
<sequence>MAPRFKRGSISKSKQGQSKTQRGDVAGSKHGTAAKFPQPCAYSPASNLGNAEPTPPSPSPPGRSPLGVIPGGGTLEAAEEPKLYYPKEKEATDRGPDSAPLLPRGSSLSEVTWQPFRAVRKVSSTPRLRDDEISFGRNRAAARQNSSCASSVGSAETRQEDYCQTIPKLEGIILGSPDLSLTSKGTCGTRGSGKVIVPERKVSSIQGSIEIGDVEECSSIVTPKRSLSEYNTEVSLPGQNLQLSSLQLPPRPPTPMEFRQRSLSQGASSQSSFFSRGRSIIRARGGRNPRRRSAKRDISRGQRVPLFVPPSISSHQDHCMGPKTSPDQNSNVLELEPTIDFPKMVPQILSGEAPQNEILSQLKDLTDSVADIKIEQMRINKQLEDTNTQLKKFSEELQLEKDARVRNLAAYEETINSHITQAVGELSEAMESVAVTVAKISDSTANIGSRNSKASEGHDLKWSDAVEQEANDASVCTPTSTHTILSDKCFSGPSTTHTRGKSMGCDVGKENFGNPTGRGRSQTNPSTASWDQGHQRTSGWSGPPPNQKRGLWKRYRGGMSRRGSARGSGGGKYATPNFDGQRPLVPMGLQELTPADSYTHSHMHGGYEDQTHIHPAASTPGPSATRGQASGQQNRFPPRQSSMRHNHSFMRGGAGPSSHNCMPHRDFSPNYGSPLPRWGQGQPQPTFHHFQATQNPGNNPPGGQWPAANPEFNNPYKPWAGVSNWYHQVNAQGNNNMRSPPS</sequence>
<accession>A0A179UHP2</accession>
<dbReference type="VEuPathDB" id="FungiDB:BDBG_02833"/>